<reference evidence="10" key="3">
    <citation type="submission" date="2022-05" db="EMBL/GenBank/DDBJ databases">
        <authorList>
            <person name="Kunte H.-J."/>
        </authorList>
    </citation>
    <scope>NUCLEOTIDE SEQUENCE</scope>
    <source>
        <strain evidence="10">G5</strain>
    </source>
</reference>
<evidence type="ECO:0000256" key="6">
    <source>
        <dbReference type="ARBA" id="ARBA00022989"/>
    </source>
</evidence>
<dbReference type="GO" id="GO:0005886">
    <property type="term" value="C:plasma membrane"/>
    <property type="evidence" value="ECO:0007669"/>
    <property type="project" value="UniProtKB-SubCell"/>
</dbReference>
<sequence>MLPTPLSERMLSRGMLDVLIRAGLIAVLSVFCFRIFYPFLDLVLWSVILAITIYPLHVRLRDRIGNRSGRAATLIVLLSLALIMVPAYLLGIALLQSAEEAMNAVRGGNMRIPQPPDFVASWPLIGQRLHDVWMQAATDMTSLVQKFLPQLRDMSLLLLGKLAGLGVAMLVFIFALIIAGVIMAYGEKGHRSSEQIASRIFGLDRGPRIAALCTATIRAVAQGVVGIAFIQMLLIGIGFVLKGVPGAGVLALVVLLLGIMQLPATLITLPVIAYVLYTEGPSVATITFAIYEFIAGLADNVLKPLMLGRGVDVPMPVVLIGALGGMVTGGVIGLFIGPVMLSVGYRLFWLWVEEPPLASEPVAIEVVSGEPLPGAPGATAVAPVEIPRA</sequence>
<keyword evidence="7 8" id="KW-0472">Membrane</keyword>
<dbReference type="RefSeq" id="WP_144196418.1">
    <property type="nucleotide sequence ID" value="NZ_CAJPVH010000014.1"/>
</dbReference>
<feature type="transmembrane region" description="Helical" evidence="8">
    <location>
        <begin position="219"/>
        <end position="241"/>
    </location>
</feature>
<evidence type="ECO:0000313" key="10">
    <source>
        <dbReference type="EMBL" id="URF06645.1"/>
    </source>
</evidence>
<evidence type="ECO:0000313" key="9">
    <source>
        <dbReference type="EMBL" id="TSP13715.1"/>
    </source>
</evidence>
<name>A0AAE9L4Z8_9BURK</name>
<dbReference type="EMBL" id="VCIZ01000002">
    <property type="protein sequence ID" value="TSP13715.1"/>
    <property type="molecule type" value="Genomic_DNA"/>
</dbReference>
<evidence type="ECO:0000313" key="12">
    <source>
        <dbReference type="Proteomes" id="UP001056132"/>
    </source>
</evidence>
<dbReference type="AlphaFoldDB" id="A0AAE9L4Z8"/>
<dbReference type="Proteomes" id="UP001056132">
    <property type="component" value="Chromosome 2"/>
</dbReference>
<feature type="transmembrane region" description="Helical" evidence="8">
    <location>
        <begin position="318"/>
        <end position="341"/>
    </location>
</feature>
<feature type="transmembrane region" description="Helical" evidence="8">
    <location>
        <begin position="18"/>
        <end position="36"/>
    </location>
</feature>
<feature type="transmembrane region" description="Helical" evidence="8">
    <location>
        <begin position="162"/>
        <end position="185"/>
    </location>
</feature>
<comment type="similarity">
    <text evidence="2">Belongs to the autoinducer-2 exporter (AI-2E) (TC 2.A.86) family.</text>
</comment>
<evidence type="ECO:0000256" key="2">
    <source>
        <dbReference type="ARBA" id="ARBA00009773"/>
    </source>
</evidence>
<reference evidence="9 11" key="1">
    <citation type="submission" date="2019-05" db="EMBL/GenBank/DDBJ databases">
        <title>Whole genome sequence analysis of Cupriavidus campinensis S14E4C strain.</title>
        <authorList>
            <person name="Abbaszade G."/>
            <person name="Szabo A."/>
            <person name="Toumi M."/>
            <person name="Toth E."/>
        </authorList>
    </citation>
    <scope>NUCLEOTIDE SEQUENCE [LARGE SCALE GENOMIC DNA]</scope>
    <source>
        <strain evidence="9 11">S14E4C</strain>
    </source>
</reference>
<keyword evidence="11" id="KW-1185">Reference proteome</keyword>
<protein>
    <submittedName>
        <fullName evidence="10">AI-2E family transporter</fullName>
    </submittedName>
</protein>
<keyword evidence="4" id="KW-1003">Cell membrane</keyword>
<feature type="transmembrane region" description="Helical" evidence="8">
    <location>
        <begin position="72"/>
        <end position="95"/>
    </location>
</feature>
<dbReference type="PANTHER" id="PTHR21716:SF67">
    <property type="entry name" value="TRANSPORT PROTEIN YDIK-RELATED"/>
    <property type="match status" value="1"/>
</dbReference>
<organism evidence="10 12">
    <name type="scientific">Cupriavidus campinensis</name>
    <dbReference type="NCBI Taxonomy" id="151783"/>
    <lineage>
        <taxon>Bacteria</taxon>
        <taxon>Pseudomonadati</taxon>
        <taxon>Pseudomonadota</taxon>
        <taxon>Betaproteobacteria</taxon>
        <taxon>Burkholderiales</taxon>
        <taxon>Burkholderiaceae</taxon>
        <taxon>Cupriavidus</taxon>
    </lineage>
</organism>
<accession>A0AAE9L4Z8</accession>
<dbReference type="Proteomes" id="UP000318943">
    <property type="component" value="Unassembled WGS sequence"/>
</dbReference>
<evidence type="ECO:0000256" key="7">
    <source>
        <dbReference type="ARBA" id="ARBA00023136"/>
    </source>
</evidence>
<feature type="transmembrane region" description="Helical" evidence="8">
    <location>
        <begin position="42"/>
        <end position="60"/>
    </location>
</feature>
<feature type="transmembrane region" description="Helical" evidence="8">
    <location>
        <begin position="247"/>
        <end position="275"/>
    </location>
</feature>
<evidence type="ECO:0000256" key="8">
    <source>
        <dbReference type="SAM" id="Phobius"/>
    </source>
</evidence>
<comment type="subcellular location">
    <subcellularLocation>
        <location evidence="1">Cell membrane</location>
        <topology evidence="1">Multi-pass membrane protein</topology>
    </subcellularLocation>
</comment>
<evidence type="ECO:0000256" key="5">
    <source>
        <dbReference type="ARBA" id="ARBA00022692"/>
    </source>
</evidence>
<keyword evidence="5 8" id="KW-0812">Transmembrane</keyword>
<dbReference type="PANTHER" id="PTHR21716">
    <property type="entry name" value="TRANSMEMBRANE PROTEIN"/>
    <property type="match status" value="1"/>
</dbReference>
<keyword evidence="3" id="KW-0813">Transport</keyword>
<evidence type="ECO:0000313" key="11">
    <source>
        <dbReference type="Proteomes" id="UP000318943"/>
    </source>
</evidence>
<dbReference type="EMBL" id="CP097331">
    <property type="protein sequence ID" value="URF06645.1"/>
    <property type="molecule type" value="Genomic_DNA"/>
</dbReference>
<dbReference type="KEGG" id="ccam:M5D45_26510"/>
<proteinExistence type="inferred from homology"/>
<gene>
    <name evidence="9" type="ORF">FGG12_04315</name>
    <name evidence="10" type="ORF">M5D45_26510</name>
</gene>
<keyword evidence="6 8" id="KW-1133">Transmembrane helix</keyword>
<evidence type="ECO:0000256" key="4">
    <source>
        <dbReference type="ARBA" id="ARBA00022475"/>
    </source>
</evidence>
<dbReference type="InterPro" id="IPR002549">
    <property type="entry name" value="AI-2E-like"/>
</dbReference>
<dbReference type="Pfam" id="PF01594">
    <property type="entry name" value="AI-2E_transport"/>
    <property type="match status" value="1"/>
</dbReference>
<evidence type="ECO:0000256" key="3">
    <source>
        <dbReference type="ARBA" id="ARBA00022448"/>
    </source>
</evidence>
<evidence type="ECO:0000256" key="1">
    <source>
        <dbReference type="ARBA" id="ARBA00004651"/>
    </source>
</evidence>
<feature type="transmembrane region" description="Helical" evidence="8">
    <location>
        <begin position="282"/>
        <end position="298"/>
    </location>
</feature>
<reference evidence="10" key="2">
    <citation type="journal article" date="2022" name="Microbiol. Resour. Announc.">
        <title>Genome Sequence of Cupriavidus campinensis Strain G5, a Member of a Bacterial Consortium Capable of Polyethylene Degradation.</title>
        <authorList>
            <person name="Schneider B."/>
            <person name="Pfeiffer F."/>
            <person name="Dyall-Smith M."/>
            <person name="Kunte H.J."/>
        </authorList>
    </citation>
    <scope>NUCLEOTIDE SEQUENCE</scope>
    <source>
        <strain evidence="10">G5</strain>
    </source>
</reference>